<dbReference type="EMBL" id="QKYT01000435">
    <property type="protein sequence ID" value="RIA85288.1"/>
    <property type="molecule type" value="Genomic_DNA"/>
</dbReference>
<keyword evidence="3" id="KW-1185">Reference proteome</keyword>
<dbReference type="PROSITE" id="PS50097">
    <property type="entry name" value="BTB"/>
    <property type="match status" value="1"/>
</dbReference>
<dbReference type="InterPro" id="IPR000210">
    <property type="entry name" value="BTB/POZ_dom"/>
</dbReference>
<dbReference type="Pfam" id="PF00651">
    <property type="entry name" value="BTB"/>
    <property type="match status" value="1"/>
</dbReference>
<dbReference type="SUPFAM" id="SSF54695">
    <property type="entry name" value="POZ domain"/>
    <property type="match status" value="1"/>
</dbReference>
<dbReference type="SMART" id="SM00225">
    <property type="entry name" value="BTB"/>
    <property type="match status" value="1"/>
</dbReference>
<proteinExistence type="predicted"/>
<dbReference type="PANTHER" id="PTHR46306">
    <property type="entry name" value="BTB/POZ DOMAIN-CONTAINING PROTEIN 9"/>
    <property type="match status" value="1"/>
</dbReference>
<gene>
    <name evidence="2" type="ORF">C1645_831027</name>
</gene>
<dbReference type="PANTHER" id="PTHR46306:SF1">
    <property type="entry name" value="BTB_POZ DOMAIN-CONTAINING PROTEIN 9"/>
    <property type="match status" value="1"/>
</dbReference>
<dbReference type="Proteomes" id="UP000265703">
    <property type="component" value="Unassembled WGS sequence"/>
</dbReference>
<feature type="domain" description="BTB" evidence="1">
    <location>
        <begin position="71"/>
        <end position="144"/>
    </location>
</feature>
<evidence type="ECO:0000313" key="2">
    <source>
        <dbReference type="EMBL" id="RIA85288.1"/>
    </source>
</evidence>
<sequence length="371" mass="42207">MDDVKQKSRKRVRVTVEVPQELSKISVKTNETTDEEREDYKAIPVSSPKPYARGDSLTIDLSEMVNNPLYSDIIITCKDKEEFHACKLLLAARSEYFNRLLFSSTRHQTKSSHIPNKITISELTSSAVKVVLEYLYTGKVSDKTLTIDIVSDAYNGATFFLLPNLKKIITRFMKSYMKHCHNVSSSNQIAKILSKVSENSISTDDNQLIDAICKFLMSKSLYKIDYQNLSSKALEFLLSYTLNIKEGNVATTEYDIFRYCILWAVNQISMNDVLYFLLLLPSNEDLEGQKGSGMREWNPIDPNNSLLQKHKATIISMLKPILNFIDFHLIHPSILANIIEPLGIVEQQILNAIYRDQAVGGFAQMKRGVQE</sequence>
<dbReference type="Gene3D" id="3.30.710.10">
    <property type="entry name" value="Potassium Channel Kv1.1, Chain A"/>
    <property type="match status" value="1"/>
</dbReference>
<organism evidence="2 3">
    <name type="scientific">Glomus cerebriforme</name>
    <dbReference type="NCBI Taxonomy" id="658196"/>
    <lineage>
        <taxon>Eukaryota</taxon>
        <taxon>Fungi</taxon>
        <taxon>Fungi incertae sedis</taxon>
        <taxon>Mucoromycota</taxon>
        <taxon>Glomeromycotina</taxon>
        <taxon>Glomeromycetes</taxon>
        <taxon>Glomerales</taxon>
        <taxon>Glomeraceae</taxon>
        <taxon>Glomus</taxon>
    </lineage>
</organism>
<comment type="caution">
    <text evidence="2">The sequence shown here is derived from an EMBL/GenBank/DDBJ whole genome shotgun (WGS) entry which is preliminary data.</text>
</comment>
<dbReference type="OrthoDB" id="6359816at2759"/>
<dbReference type="AlphaFoldDB" id="A0A397SGZ0"/>
<evidence type="ECO:0000259" key="1">
    <source>
        <dbReference type="PROSITE" id="PS50097"/>
    </source>
</evidence>
<protein>
    <submittedName>
        <fullName evidence="2">BTB/POZ protein</fullName>
    </submittedName>
</protein>
<dbReference type="InterPro" id="IPR052407">
    <property type="entry name" value="BTB_POZ_domain_cont_9"/>
</dbReference>
<evidence type="ECO:0000313" key="3">
    <source>
        <dbReference type="Proteomes" id="UP000265703"/>
    </source>
</evidence>
<dbReference type="GO" id="GO:0005737">
    <property type="term" value="C:cytoplasm"/>
    <property type="evidence" value="ECO:0007669"/>
    <property type="project" value="TreeGrafter"/>
</dbReference>
<name>A0A397SGZ0_9GLOM</name>
<dbReference type="InterPro" id="IPR011333">
    <property type="entry name" value="SKP1/BTB/POZ_sf"/>
</dbReference>
<accession>A0A397SGZ0</accession>
<dbReference type="CDD" id="cd18186">
    <property type="entry name" value="BTB_POZ_ZBTB_KLHL-like"/>
    <property type="match status" value="1"/>
</dbReference>
<reference evidence="2 3" key="1">
    <citation type="submission" date="2018-06" db="EMBL/GenBank/DDBJ databases">
        <title>Comparative genomics reveals the genomic features of Rhizophagus irregularis, R. cerebriforme, R. diaphanum and Gigaspora rosea, and their symbiotic lifestyle signature.</title>
        <authorList>
            <person name="Morin E."/>
            <person name="San Clemente H."/>
            <person name="Chen E.C.H."/>
            <person name="De La Providencia I."/>
            <person name="Hainaut M."/>
            <person name="Kuo A."/>
            <person name="Kohler A."/>
            <person name="Murat C."/>
            <person name="Tang N."/>
            <person name="Roy S."/>
            <person name="Loubradou J."/>
            <person name="Henrissat B."/>
            <person name="Grigoriev I.V."/>
            <person name="Corradi N."/>
            <person name="Roux C."/>
            <person name="Martin F.M."/>
        </authorList>
    </citation>
    <scope>NUCLEOTIDE SEQUENCE [LARGE SCALE GENOMIC DNA]</scope>
    <source>
        <strain evidence="2 3">DAOM 227022</strain>
    </source>
</reference>